<evidence type="ECO:0000256" key="1">
    <source>
        <dbReference type="ARBA" id="ARBA00004772"/>
    </source>
</evidence>
<evidence type="ECO:0000256" key="3">
    <source>
        <dbReference type="ARBA" id="ARBA00013109"/>
    </source>
</evidence>
<evidence type="ECO:0000256" key="7">
    <source>
        <dbReference type="ARBA" id="ARBA00040167"/>
    </source>
</evidence>
<dbReference type="GO" id="GO:0008168">
    <property type="term" value="F:methyltransferase activity"/>
    <property type="evidence" value="ECO:0007669"/>
    <property type="project" value="UniProtKB-KW"/>
</dbReference>
<evidence type="ECO:0000256" key="4">
    <source>
        <dbReference type="ARBA" id="ARBA00023239"/>
    </source>
</evidence>
<comment type="catalytic activity">
    <reaction evidence="8 9">
        <text>hydroxymethylbilane = uroporphyrinogen III + H2O</text>
        <dbReference type="Rhea" id="RHEA:18965"/>
        <dbReference type="ChEBI" id="CHEBI:15377"/>
        <dbReference type="ChEBI" id="CHEBI:57308"/>
        <dbReference type="ChEBI" id="CHEBI:57845"/>
        <dbReference type="EC" id="4.2.1.75"/>
    </reaction>
</comment>
<evidence type="ECO:0000313" key="12">
    <source>
        <dbReference type="Proteomes" id="UP000641137"/>
    </source>
</evidence>
<comment type="caution">
    <text evidence="11">The sequence shown here is derived from an EMBL/GenBank/DDBJ whole genome shotgun (WGS) entry which is preliminary data.</text>
</comment>
<gene>
    <name evidence="11" type="ORF">GCM10010136_22610</name>
</gene>
<evidence type="ECO:0000256" key="8">
    <source>
        <dbReference type="ARBA" id="ARBA00048617"/>
    </source>
</evidence>
<dbReference type="InterPro" id="IPR036108">
    <property type="entry name" value="4pyrrol_syn_uPrphyn_synt_sf"/>
</dbReference>
<dbReference type="GO" id="GO:0006782">
    <property type="term" value="P:protoporphyrinogen IX biosynthetic process"/>
    <property type="evidence" value="ECO:0007669"/>
    <property type="project" value="UniProtKB-UniRule"/>
</dbReference>
<reference evidence="11" key="1">
    <citation type="journal article" date="2014" name="Int. J. Syst. Evol. Microbiol.">
        <title>Complete genome sequence of Corynebacterium casei LMG S-19264T (=DSM 44701T), isolated from a smear-ripened cheese.</title>
        <authorList>
            <consortium name="US DOE Joint Genome Institute (JGI-PGF)"/>
            <person name="Walter F."/>
            <person name="Albersmeier A."/>
            <person name="Kalinowski J."/>
            <person name="Ruckert C."/>
        </authorList>
    </citation>
    <scope>NUCLEOTIDE SEQUENCE</scope>
    <source>
        <strain evidence="11">KCTC 42097</strain>
    </source>
</reference>
<keyword evidence="5 9" id="KW-0627">Porphyrin biosynthesis</keyword>
<keyword evidence="4 9" id="KW-0456">Lyase</keyword>
<dbReference type="Proteomes" id="UP000641137">
    <property type="component" value="Unassembled WGS sequence"/>
</dbReference>
<comment type="function">
    <text evidence="6 9">Catalyzes cyclization of the linear tetrapyrrole, hydroxymethylbilane, to the macrocyclic uroporphyrinogen III.</text>
</comment>
<keyword evidence="11" id="KW-0808">Transferase</keyword>
<evidence type="ECO:0000256" key="2">
    <source>
        <dbReference type="ARBA" id="ARBA00008133"/>
    </source>
</evidence>
<evidence type="ECO:0000259" key="10">
    <source>
        <dbReference type="Pfam" id="PF02602"/>
    </source>
</evidence>
<dbReference type="CDD" id="cd06578">
    <property type="entry name" value="HemD"/>
    <property type="match status" value="1"/>
</dbReference>
<protein>
    <recommendedName>
        <fullName evidence="7 9">Uroporphyrinogen-III synthase</fullName>
        <ecNumber evidence="3 9">4.2.1.75</ecNumber>
    </recommendedName>
</protein>
<comment type="similarity">
    <text evidence="2 9">Belongs to the uroporphyrinogen-III synthase family.</text>
</comment>
<keyword evidence="12" id="KW-1185">Reference proteome</keyword>
<accession>A0A8J3DNG6</accession>
<reference evidence="11" key="2">
    <citation type="submission" date="2020-09" db="EMBL/GenBank/DDBJ databases">
        <authorList>
            <person name="Sun Q."/>
            <person name="Kim S."/>
        </authorList>
    </citation>
    <scope>NUCLEOTIDE SEQUENCE</scope>
    <source>
        <strain evidence="11">KCTC 42097</strain>
    </source>
</reference>
<dbReference type="PANTHER" id="PTHR38042:SF1">
    <property type="entry name" value="UROPORPHYRINOGEN-III SYNTHASE, CHLOROPLASTIC"/>
    <property type="match status" value="1"/>
</dbReference>
<dbReference type="SUPFAM" id="SSF69618">
    <property type="entry name" value="HemD-like"/>
    <property type="match status" value="1"/>
</dbReference>
<dbReference type="PANTHER" id="PTHR38042">
    <property type="entry name" value="UROPORPHYRINOGEN-III SYNTHASE, CHLOROPLASTIC"/>
    <property type="match status" value="1"/>
</dbReference>
<dbReference type="Gene3D" id="3.40.50.10090">
    <property type="match status" value="2"/>
</dbReference>
<dbReference type="EC" id="4.2.1.75" evidence="3 9"/>
<feature type="domain" description="Tetrapyrrole biosynthesis uroporphyrinogen III synthase" evidence="10">
    <location>
        <begin position="12"/>
        <end position="221"/>
    </location>
</feature>
<dbReference type="GO" id="GO:0006780">
    <property type="term" value="P:uroporphyrinogen III biosynthetic process"/>
    <property type="evidence" value="ECO:0007669"/>
    <property type="project" value="UniProtKB-UniRule"/>
</dbReference>
<sequence>MIVTRPEPAASRTVARLKAEGFYASAVPLTEIRTLPVKAVSGTFDAVIVTSANAVSSADSKMLEALRALPAFAVGQATGEALRQAGFASFVVYGPDATALAQKVSSVIPAGARVAYLCGCERRNIVEVELAPYELLVLETYHAPARMGAAEELRSAVIEHNVTRILSYSQRASAILADVFGRSPTSEISFACISERAAQPLRNRGLFVRVAQTADEEGLFELLRVEKRS</sequence>
<evidence type="ECO:0000256" key="9">
    <source>
        <dbReference type="RuleBase" id="RU366031"/>
    </source>
</evidence>
<keyword evidence="11" id="KW-0489">Methyltransferase</keyword>
<organism evidence="11 12">
    <name type="scientific">Limoniibacter endophyticus</name>
    <dbReference type="NCBI Taxonomy" id="1565040"/>
    <lineage>
        <taxon>Bacteria</taxon>
        <taxon>Pseudomonadati</taxon>
        <taxon>Pseudomonadota</taxon>
        <taxon>Alphaproteobacteria</taxon>
        <taxon>Hyphomicrobiales</taxon>
        <taxon>Bartonellaceae</taxon>
        <taxon>Limoniibacter</taxon>
    </lineage>
</organism>
<evidence type="ECO:0000313" key="11">
    <source>
        <dbReference type="EMBL" id="GHC73954.1"/>
    </source>
</evidence>
<evidence type="ECO:0000256" key="6">
    <source>
        <dbReference type="ARBA" id="ARBA00037589"/>
    </source>
</evidence>
<proteinExistence type="inferred from homology"/>
<dbReference type="GO" id="GO:0032259">
    <property type="term" value="P:methylation"/>
    <property type="evidence" value="ECO:0007669"/>
    <property type="project" value="UniProtKB-KW"/>
</dbReference>
<evidence type="ECO:0000256" key="5">
    <source>
        <dbReference type="ARBA" id="ARBA00023244"/>
    </source>
</evidence>
<dbReference type="InterPro" id="IPR039793">
    <property type="entry name" value="UROS/Hem4"/>
</dbReference>
<dbReference type="EMBL" id="BMZO01000007">
    <property type="protein sequence ID" value="GHC73954.1"/>
    <property type="molecule type" value="Genomic_DNA"/>
</dbReference>
<comment type="pathway">
    <text evidence="1 9">Porphyrin-containing compound metabolism; protoporphyrin-IX biosynthesis; coproporphyrinogen-III from 5-aminolevulinate: step 3/4.</text>
</comment>
<name>A0A8J3DNG6_9HYPH</name>
<dbReference type="Pfam" id="PF02602">
    <property type="entry name" value="HEM4"/>
    <property type="match status" value="1"/>
</dbReference>
<dbReference type="UniPathway" id="UPA00251">
    <property type="reaction ID" value="UER00320"/>
</dbReference>
<dbReference type="InterPro" id="IPR003754">
    <property type="entry name" value="4pyrrol_synth_uPrphyn_synth"/>
</dbReference>
<dbReference type="AlphaFoldDB" id="A0A8J3DNG6"/>
<dbReference type="GO" id="GO:0004852">
    <property type="term" value="F:uroporphyrinogen-III synthase activity"/>
    <property type="evidence" value="ECO:0007669"/>
    <property type="project" value="UniProtKB-UniRule"/>
</dbReference>